<feature type="transmembrane region" description="Helical" evidence="2">
    <location>
        <begin position="416"/>
        <end position="436"/>
    </location>
</feature>
<dbReference type="SMART" id="SM00421">
    <property type="entry name" value="HTH_LUXR"/>
    <property type="match status" value="1"/>
</dbReference>
<evidence type="ECO:0000313" key="4">
    <source>
        <dbReference type="EMBL" id="SEM34122.1"/>
    </source>
</evidence>
<keyword evidence="1" id="KW-0175">Coiled coil</keyword>
<dbReference type="AlphaFoldDB" id="A0A1H7XJM3"/>
<keyword evidence="2" id="KW-1133">Transmembrane helix</keyword>
<dbReference type="InterPro" id="IPR011990">
    <property type="entry name" value="TPR-like_helical_dom_sf"/>
</dbReference>
<evidence type="ECO:0000259" key="3">
    <source>
        <dbReference type="PROSITE" id="PS00622"/>
    </source>
</evidence>
<dbReference type="InterPro" id="IPR000792">
    <property type="entry name" value="Tscrpt_reg_LuxR_C"/>
</dbReference>
<dbReference type="RefSeq" id="WP_093330629.1">
    <property type="nucleotide sequence ID" value="NZ_FOAF01000010.1"/>
</dbReference>
<dbReference type="Gene3D" id="1.10.10.10">
    <property type="entry name" value="Winged helix-like DNA-binding domain superfamily/Winged helix DNA-binding domain"/>
    <property type="match status" value="1"/>
</dbReference>
<sequence length="642" mass="74107">MQFYFKLLLSLSLFIFFQFEKAEGQKIYIDSLEKVLMQTDLSPEDRVVALCKLARANFEKDLKESFKQANEALRISGSLKDGKSKAITFATFTHLYVQQNDLKRAQESLDSAHYYASRTKDRVAKGFVWFRSGWLDLVNGENDKSIAGLLKALNFLNGEKAYSYESYIYHYMASIYGYGNDPIKQKEYAKLCYETAIKSREVDNLNTAYFTLGHSYLDRFKVDTTNRALLDSALIFNKRSLDLSAMQEGRLLVKSNTAAAALNTANIYFQFFPYSAKDSATKYIDIAIGIAKKTNLNEVILNCYGILSEYAMQEGKYDDAEKILLEGLSQIDGDVMKMAVTKARLYLALSRIAEKKGDQIGALNYLKEYIQYNKEAFDQEKMATIQKIDAQYQSEKKEQEIINLQQQASFNRKMNIFYLAMGGTGILVLLLLLSSYNYKLKASLRKQELVDKEKQEAELQSKLKEAESRQLAFEKQEAILQANLQAEEAARLQTEQMLLKERQERLQKELLAGTLQIEEKNELLELLSDKVTKHSHLSVDEQIKRIVSQHKRMDKNFEEHKTDFFEINPAFFERLQQKAHNTLTRLDLKYCSYILMGLSNKEVSTRLGIEPKSIRMARYRIKQKLGLLKDDSLDNFLRSQEY</sequence>
<dbReference type="Proteomes" id="UP000199421">
    <property type="component" value="Unassembled WGS sequence"/>
</dbReference>
<name>A0A1H7XJM3_OLID1</name>
<gene>
    <name evidence="4" type="ORF">SAMN05661044_04932</name>
</gene>
<evidence type="ECO:0000313" key="5">
    <source>
        <dbReference type="Proteomes" id="UP000199421"/>
    </source>
</evidence>
<organism evidence="4 5">
    <name type="scientific">Olivibacter domesticus</name>
    <name type="common">Pseudosphingobacterium domesticum</name>
    <dbReference type="NCBI Taxonomy" id="407022"/>
    <lineage>
        <taxon>Bacteria</taxon>
        <taxon>Pseudomonadati</taxon>
        <taxon>Bacteroidota</taxon>
        <taxon>Sphingobacteriia</taxon>
        <taxon>Sphingobacteriales</taxon>
        <taxon>Sphingobacteriaceae</taxon>
        <taxon>Olivibacter</taxon>
    </lineage>
</organism>
<dbReference type="EMBL" id="FOAF01000010">
    <property type="protein sequence ID" value="SEM34122.1"/>
    <property type="molecule type" value="Genomic_DNA"/>
</dbReference>
<dbReference type="STRING" id="407022.SAMN05661044_04932"/>
<keyword evidence="5" id="KW-1185">Reference proteome</keyword>
<dbReference type="InterPro" id="IPR016032">
    <property type="entry name" value="Sig_transdc_resp-reg_C-effctor"/>
</dbReference>
<dbReference type="Gene3D" id="1.25.40.10">
    <property type="entry name" value="Tetratricopeptide repeat domain"/>
    <property type="match status" value="1"/>
</dbReference>
<feature type="coiled-coil region" evidence="1">
    <location>
        <begin position="449"/>
        <end position="509"/>
    </location>
</feature>
<accession>A0A1H7XJM3</accession>
<dbReference type="InterPro" id="IPR036388">
    <property type="entry name" value="WH-like_DNA-bd_sf"/>
</dbReference>
<dbReference type="GO" id="GO:0003677">
    <property type="term" value="F:DNA binding"/>
    <property type="evidence" value="ECO:0007669"/>
    <property type="project" value="InterPro"/>
</dbReference>
<proteinExistence type="predicted"/>
<keyword evidence="2" id="KW-0472">Membrane</keyword>
<feature type="domain" description="HTH luxR-type" evidence="3">
    <location>
        <begin position="597"/>
        <end position="624"/>
    </location>
</feature>
<reference evidence="5" key="1">
    <citation type="submission" date="2016-10" db="EMBL/GenBank/DDBJ databases">
        <authorList>
            <person name="Varghese N."/>
            <person name="Submissions S."/>
        </authorList>
    </citation>
    <scope>NUCLEOTIDE SEQUENCE [LARGE SCALE GENOMIC DNA]</scope>
    <source>
        <strain evidence="5">DSM 18733</strain>
    </source>
</reference>
<dbReference type="OrthoDB" id="1090267at2"/>
<keyword evidence="2" id="KW-0812">Transmembrane</keyword>
<dbReference type="SUPFAM" id="SSF48452">
    <property type="entry name" value="TPR-like"/>
    <property type="match status" value="2"/>
</dbReference>
<dbReference type="PROSITE" id="PS00622">
    <property type="entry name" value="HTH_LUXR_1"/>
    <property type="match status" value="1"/>
</dbReference>
<protein>
    <submittedName>
        <fullName evidence="4">Regulatory protein, luxR family</fullName>
    </submittedName>
</protein>
<evidence type="ECO:0000256" key="1">
    <source>
        <dbReference type="SAM" id="Coils"/>
    </source>
</evidence>
<dbReference type="SUPFAM" id="SSF46894">
    <property type="entry name" value="C-terminal effector domain of the bipartite response regulators"/>
    <property type="match status" value="1"/>
</dbReference>
<evidence type="ECO:0000256" key="2">
    <source>
        <dbReference type="SAM" id="Phobius"/>
    </source>
</evidence>
<dbReference type="GO" id="GO:0006355">
    <property type="term" value="P:regulation of DNA-templated transcription"/>
    <property type="evidence" value="ECO:0007669"/>
    <property type="project" value="InterPro"/>
</dbReference>